<evidence type="ECO:0000313" key="2">
    <source>
        <dbReference type="Proteomes" id="UP001268542"/>
    </source>
</evidence>
<evidence type="ECO:0000313" key="1">
    <source>
        <dbReference type="EMBL" id="MDT9593110.1"/>
    </source>
</evidence>
<name>A0ABU3PV49_9ACTN</name>
<organism evidence="1 2">
    <name type="scientific">Nocardioides imazamoxiresistens</name>
    <dbReference type="NCBI Taxonomy" id="3231893"/>
    <lineage>
        <taxon>Bacteria</taxon>
        <taxon>Bacillati</taxon>
        <taxon>Actinomycetota</taxon>
        <taxon>Actinomycetes</taxon>
        <taxon>Propionibacteriales</taxon>
        <taxon>Nocardioidaceae</taxon>
        <taxon>Nocardioides</taxon>
    </lineage>
</organism>
<sequence>MRGGRRLLAASACLALVACTPGNESPDYEDGPQPLPLLVYSDEHLAAAVDAVIESSEGERIGIVSVGPRADRSGIWVELEAPGVPPTVRRALEAHAELPRDAITYIPDVEALVDLPHRG</sequence>
<dbReference type="PROSITE" id="PS51257">
    <property type="entry name" value="PROKAR_LIPOPROTEIN"/>
    <property type="match status" value="1"/>
</dbReference>
<gene>
    <name evidence="1" type="ORF">RDV89_08525</name>
</gene>
<reference evidence="1 2" key="1">
    <citation type="submission" date="2023-08" db="EMBL/GenBank/DDBJ databases">
        <title>Nocardioides seae sp. nov., a bacterium isolated from a soil.</title>
        <authorList>
            <person name="Wang X."/>
        </authorList>
    </citation>
    <scope>NUCLEOTIDE SEQUENCE [LARGE SCALE GENOMIC DNA]</scope>
    <source>
        <strain evidence="1 2">YZH12</strain>
    </source>
</reference>
<dbReference type="Proteomes" id="UP001268542">
    <property type="component" value="Unassembled WGS sequence"/>
</dbReference>
<accession>A0ABU3PV49</accession>
<comment type="caution">
    <text evidence="1">The sequence shown here is derived from an EMBL/GenBank/DDBJ whole genome shotgun (WGS) entry which is preliminary data.</text>
</comment>
<keyword evidence="2" id="KW-1185">Reference proteome</keyword>
<proteinExistence type="predicted"/>
<dbReference type="RefSeq" id="WP_315732536.1">
    <property type="nucleotide sequence ID" value="NZ_JAVYII010000003.1"/>
</dbReference>
<protein>
    <submittedName>
        <fullName evidence="1">Uncharacterized protein</fullName>
    </submittedName>
</protein>
<dbReference type="EMBL" id="JAVYII010000003">
    <property type="protein sequence ID" value="MDT9593110.1"/>
    <property type="molecule type" value="Genomic_DNA"/>
</dbReference>